<dbReference type="EMBL" id="UINC01015087">
    <property type="protein sequence ID" value="SVA63807.1"/>
    <property type="molecule type" value="Genomic_DNA"/>
</dbReference>
<dbReference type="GO" id="GO:0000272">
    <property type="term" value="P:polysaccharide catabolic process"/>
    <property type="evidence" value="ECO:0007669"/>
    <property type="project" value="InterPro"/>
</dbReference>
<dbReference type="SUPFAM" id="SSF53182">
    <property type="entry name" value="Pyrrolidone carboxyl peptidase (pyroglutamate aminopeptidase)"/>
    <property type="match status" value="1"/>
</dbReference>
<dbReference type="GO" id="GO:0004553">
    <property type="term" value="F:hydrolase activity, hydrolyzing O-glycosyl compounds"/>
    <property type="evidence" value="ECO:0007669"/>
    <property type="project" value="InterPro"/>
</dbReference>
<accession>A0A381XHZ6</accession>
<sequence>MLRILFLFSLASFSLVAQELPNGTPFYYRMNPQILDQKVLASTSHTFSQKDFSWIQTIHSDERTILYLTLELKEAEPIHFEINGAQFPDNAELYFIDLSINGWVGPYRKQYFKNNKSVVSGRLKTKQILIEFSIPKGGKTSIPITKTVPQWKSENLPPYQKNPKIRQGKERDRKNILLTGYWPPSNESIRPFSRSELLNPDGWIGEDWENRGYDIVSFFPTFNPPDCSDCGQGMGDLEVDYQDTSEDWWSIVDSIQPVAIITFSRGFIDYSWELEWKYYNLTTWSYDFTPPYLPTPNPPDDSVPINTQRYSSLPMDSIIAAIDSSDLGLTPYIDYTNGAGGYLSEFMGYHGVWHKAREDSSNTPCYLAGHVHVGGLIDWVTAQEAAKITLREVIRIADQYKTLLGDINQDGTVTILDMLMLISHILSFSLLDMDEIILADVNFDTEVDIYDLMIISNIIMGI</sequence>
<dbReference type="PROSITE" id="PS00018">
    <property type="entry name" value="EF_HAND_1"/>
    <property type="match status" value="1"/>
</dbReference>
<dbReference type="InterPro" id="IPR018247">
    <property type="entry name" value="EF_Hand_1_Ca_BS"/>
</dbReference>
<dbReference type="InterPro" id="IPR036439">
    <property type="entry name" value="Dockerin_dom_sf"/>
</dbReference>
<evidence type="ECO:0000259" key="1">
    <source>
        <dbReference type="PROSITE" id="PS51766"/>
    </source>
</evidence>
<dbReference type="Gene3D" id="1.10.1330.10">
    <property type="entry name" value="Dockerin domain"/>
    <property type="match status" value="1"/>
</dbReference>
<name>A0A381XHZ6_9ZZZZ</name>
<dbReference type="PROSITE" id="PS51766">
    <property type="entry name" value="DOCKERIN"/>
    <property type="match status" value="1"/>
</dbReference>
<dbReference type="InterPro" id="IPR036440">
    <property type="entry name" value="Peptidase_C15-like_sf"/>
</dbReference>
<dbReference type="Gene3D" id="3.40.630.20">
    <property type="entry name" value="Peptidase C15, pyroglutamyl peptidase I-like"/>
    <property type="match status" value="1"/>
</dbReference>
<dbReference type="CDD" id="cd14256">
    <property type="entry name" value="Dockerin_I"/>
    <property type="match status" value="1"/>
</dbReference>
<protein>
    <recommendedName>
        <fullName evidence="1">Dockerin domain-containing protein</fullName>
    </recommendedName>
</protein>
<dbReference type="SUPFAM" id="SSF63446">
    <property type="entry name" value="Type I dockerin domain"/>
    <property type="match status" value="1"/>
</dbReference>
<reference evidence="2" key="1">
    <citation type="submission" date="2018-05" db="EMBL/GenBank/DDBJ databases">
        <authorList>
            <person name="Lanie J.A."/>
            <person name="Ng W.-L."/>
            <person name="Kazmierczak K.M."/>
            <person name="Andrzejewski T.M."/>
            <person name="Davidsen T.M."/>
            <person name="Wayne K.J."/>
            <person name="Tettelin H."/>
            <person name="Glass J.I."/>
            <person name="Rusch D."/>
            <person name="Podicherti R."/>
            <person name="Tsui H.-C.T."/>
            <person name="Winkler M.E."/>
        </authorList>
    </citation>
    <scope>NUCLEOTIDE SEQUENCE</scope>
</reference>
<feature type="domain" description="Dockerin" evidence="1">
    <location>
        <begin position="400"/>
        <end position="462"/>
    </location>
</feature>
<dbReference type="AlphaFoldDB" id="A0A381XHZ6"/>
<dbReference type="InterPro" id="IPR002105">
    <property type="entry name" value="Dockerin_1_rpt"/>
</dbReference>
<proteinExistence type="predicted"/>
<dbReference type="Pfam" id="PF00404">
    <property type="entry name" value="Dockerin_1"/>
    <property type="match status" value="1"/>
</dbReference>
<organism evidence="2">
    <name type="scientific">marine metagenome</name>
    <dbReference type="NCBI Taxonomy" id="408172"/>
    <lineage>
        <taxon>unclassified sequences</taxon>
        <taxon>metagenomes</taxon>
        <taxon>ecological metagenomes</taxon>
    </lineage>
</organism>
<dbReference type="InterPro" id="IPR016134">
    <property type="entry name" value="Dockerin_dom"/>
</dbReference>
<evidence type="ECO:0000313" key="2">
    <source>
        <dbReference type="EMBL" id="SVA63807.1"/>
    </source>
</evidence>
<gene>
    <name evidence="2" type="ORF">METZ01_LOCUS116661</name>
</gene>